<reference evidence="2 3" key="1">
    <citation type="submission" date="2015-12" db="EMBL/GenBank/DDBJ databases">
        <authorList>
            <person name="Shamseldin A."/>
            <person name="Moawad H."/>
            <person name="Abd El-Rahim W.M."/>
            <person name="Sadowsky M.J."/>
        </authorList>
    </citation>
    <scope>NUCLEOTIDE SEQUENCE [LARGE SCALE GENOMIC DNA]</scope>
    <source>
        <strain evidence="2 3">SM2</strain>
    </source>
</reference>
<dbReference type="InterPro" id="IPR029127">
    <property type="entry name" value="MvaI_BcnI"/>
</dbReference>
<dbReference type="EMBL" id="CP014544">
    <property type="protein sequence ID" value="AMO67335.1"/>
    <property type="molecule type" value="Genomic_DNA"/>
</dbReference>
<proteinExistence type="predicted"/>
<accession>A0A127M274</accession>
<dbReference type="Gene3D" id="3.40.210.20">
    <property type="entry name" value="MvaI/BcnI restriction endonuclease, catalytic domain"/>
    <property type="match status" value="1"/>
</dbReference>
<dbReference type="AlphaFoldDB" id="A0A127M274"/>
<protein>
    <recommendedName>
        <fullName evidence="1">MvaI/BcnI restriction endonuclease domain-containing protein</fullName>
    </recommendedName>
</protein>
<dbReference type="Proteomes" id="UP000074119">
    <property type="component" value="Chromosome"/>
</dbReference>
<feature type="domain" description="MvaI/BcnI restriction endonuclease" evidence="1">
    <location>
        <begin position="202"/>
        <end position="455"/>
    </location>
</feature>
<organism evidence="2 3">
    <name type="scientific">Zhongshania aliphaticivorans</name>
    <dbReference type="NCBI Taxonomy" id="1470434"/>
    <lineage>
        <taxon>Bacteria</taxon>
        <taxon>Pseudomonadati</taxon>
        <taxon>Pseudomonadota</taxon>
        <taxon>Gammaproteobacteria</taxon>
        <taxon>Cellvibrionales</taxon>
        <taxon>Spongiibacteraceae</taxon>
        <taxon>Zhongshania</taxon>
    </lineage>
</organism>
<sequence>MTSTPGTYDTDTAKHISLDQLVALFAGVGATSLYVKKLAPNDNSKNQPYLGAQLTDLAFIPTGEPVPSATASGKTSDPKRQIKYQVPVDLAWIDADSKTYEAPHAKLIYYPQYPEVRFSGFLKGSPVNASEWMDRYRKGTSIGRWLILGVSASKKVYAYLATPDSALSKELDHTNLLDIGSVFGQIDIRHTGVTDTRSALLHKLLEIHNMGWIAGQRLSSDEIAIPYKAPNGGGYTLESLLGIVPNGISEPDYLGWEVKQFGVTGFPQKGAKPTTLMTPEPNGGYYKVQGAAEFVRAFGYPDKSGIPDRLNFGGRHIAGVLCSATNLVMNVEGFDHNNGRITDATGAITLRDQANTVAASWSFSKIMDHWKRKHSQAVYVPCIMRPSGTGSREYSYGDTVELGTGTDFEMFLSATMDKAVYYDPGIKLENASTDKAKLKLRSQFRVNHKHLPSLYRNLEYVQLGS</sequence>
<evidence type="ECO:0000313" key="2">
    <source>
        <dbReference type="EMBL" id="AMO67335.1"/>
    </source>
</evidence>
<dbReference type="REBASE" id="140862">
    <property type="entry name" value="ZalSM2IIP"/>
</dbReference>
<name>A0A127M274_9GAMM</name>
<evidence type="ECO:0000259" key="1">
    <source>
        <dbReference type="Pfam" id="PF15515"/>
    </source>
</evidence>
<dbReference type="InterPro" id="IPR043004">
    <property type="entry name" value="MvaI_BcnI_cat"/>
</dbReference>
<gene>
    <name evidence="2" type="ORF">AZF00_03025</name>
</gene>
<dbReference type="RefSeq" id="WP_062383124.1">
    <property type="nucleotide sequence ID" value="NZ_CP014544.1"/>
</dbReference>
<evidence type="ECO:0000313" key="3">
    <source>
        <dbReference type="Proteomes" id="UP000074119"/>
    </source>
</evidence>
<dbReference type="KEGG" id="zal:AZF00_03025"/>
<dbReference type="STRING" id="1470434.AZF00_03025"/>
<dbReference type="Pfam" id="PF15515">
    <property type="entry name" value="MvaI_BcnI"/>
    <property type="match status" value="1"/>
</dbReference>